<organism evidence="3 4">
    <name type="scientific">Helianthus annuus</name>
    <name type="common">Common sunflower</name>
    <dbReference type="NCBI Taxonomy" id="4232"/>
    <lineage>
        <taxon>Eukaryota</taxon>
        <taxon>Viridiplantae</taxon>
        <taxon>Streptophyta</taxon>
        <taxon>Embryophyta</taxon>
        <taxon>Tracheophyta</taxon>
        <taxon>Spermatophyta</taxon>
        <taxon>Magnoliopsida</taxon>
        <taxon>eudicotyledons</taxon>
        <taxon>Gunneridae</taxon>
        <taxon>Pentapetalae</taxon>
        <taxon>asterids</taxon>
        <taxon>campanulids</taxon>
        <taxon>Asterales</taxon>
        <taxon>Asteraceae</taxon>
        <taxon>Asteroideae</taxon>
        <taxon>Heliantheae alliance</taxon>
        <taxon>Heliantheae</taxon>
        <taxon>Helianthus</taxon>
    </lineage>
</organism>
<reference evidence="2" key="3">
    <citation type="submission" date="2020-06" db="EMBL/GenBank/DDBJ databases">
        <title>Helianthus annuus Genome sequencing and assembly Release 2.</title>
        <authorList>
            <person name="Gouzy J."/>
            <person name="Langlade N."/>
            <person name="Munos S."/>
        </authorList>
    </citation>
    <scope>NUCLEOTIDE SEQUENCE</scope>
    <source>
        <tissue evidence="2">Leaves</tissue>
    </source>
</reference>
<keyword evidence="1" id="KW-0472">Membrane</keyword>
<evidence type="ECO:0000313" key="2">
    <source>
        <dbReference type="EMBL" id="KAF5779697.1"/>
    </source>
</evidence>
<dbReference type="EMBL" id="CM007901">
    <property type="protein sequence ID" value="OTG06255.1"/>
    <property type="molecule type" value="Genomic_DNA"/>
</dbReference>
<keyword evidence="1" id="KW-1133">Transmembrane helix</keyword>
<gene>
    <name evidence="3" type="ORF">HannXRQ_Chr12g0382771</name>
    <name evidence="2" type="ORF">HanXRQr2_Chr12g0562591</name>
</gene>
<evidence type="ECO:0000256" key="1">
    <source>
        <dbReference type="SAM" id="Phobius"/>
    </source>
</evidence>
<reference evidence="3" key="2">
    <citation type="submission" date="2017-02" db="EMBL/GenBank/DDBJ databases">
        <title>Sunflower complete genome.</title>
        <authorList>
            <person name="Langlade N."/>
            <person name="Munos S."/>
        </authorList>
    </citation>
    <scope>NUCLEOTIDE SEQUENCE [LARGE SCALE GENOMIC DNA]</scope>
    <source>
        <tissue evidence="3">Leaves</tissue>
    </source>
</reference>
<proteinExistence type="predicted"/>
<dbReference type="EMBL" id="MNCJ02000327">
    <property type="protein sequence ID" value="KAF5779697.1"/>
    <property type="molecule type" value="Genomic_DNA"/>
</dbReference>
<evidence type="ECO:0000313" key="4">
    <source>
        <dbReference type="Proteomes" id="UP000215914"/>
    </source>
</evidence>
<keyword evidence="1" id="KW-0812">Transmembrane</keyword>
<reference evidence="2 4" key="1">
    <citation type="journal article" date="2017" name="Nature">
        <title>The sunflower genome provides insights into oil metabolism, flowering and Asterid evolution.</title>
        <authorList>
            <person name="Badouin H."/>
            <person name="Gouzy J."/>
            <person name="Grassa C.J."/>
            <person name="Murat F."/>
            <person name="Staton S.E."/>
            <person name="Cottret L."/>
            <person name="Lelandais-Briere C."/>
            <person name="Owens G.L."/>
            <person name="Carrere S."/>
            <person name="Mayjonade B."/>
            <person name="Legrand L."/>
            <person name="Gill N."/>
            <person name="Kane N.C."/>
            <person name="Bowers J.E."/>
            <person name="Hubner S."/>
            <person name="Bellec A."/>
            <person name="Berard A."/>
            <person name="Berges H."/>
            <person name="Blanchet N."/>
            <person name="Boniface M.C."/>
            <person name="Brunel D."/>
            <person name="Catrice O."/>
            <person name="Chaidir N."/>
            <person name="Claudel C."/>
            <person name="Donnadieu C."/>
            <person name="Faraut T."/>
            <person name="Fievet G."/>
            <person name="Helmstetter N."/>
            <person name="King M."/>
            <person name="Knapp S.J."/>
            <person name="Lai Z."/>
            <person name="Le Paslier M.C."/>
            <person name="Lippi Y."/>
            <person name="Lorenzon L."/>
            <person name="Mandel J.R."/>
            <person name="Marage G."/>
            <person name="Marchand G."/>
            <person name="Marquand E."/>
            <person name="Bret-Mestries E."/>
            <person name="Morien E."/>
            <person name="Nambeesan S."/>
            <person name="Nguyen T."/>
            <person name="Pegot-Espagnet P."/>
            <person name="Pouilly N."/>
            <person name="Raftis F."/>
            <person name="Sallet E."/>
            <person name="Schiex T."/>
            <person name="Thomas J."/>
            <person name="Vandecasteele C."/>
            <person name="Vares D."/>
            <person name="Vear F."/>
            <person name="Vautrin S."/>
            <person name="Crespi M."/>
            <person name="Mangin B."/>
            <person name="Burke J.M."/>
            <person name="Salse J."/>
            <person name="Munos S."/>
            <person name="Vincourt P."/>
            <person name="Rieseberg L.H."/>
            <person name="Langlade N.B."/>
        </authorList>
    </citation>
    <scope>NUCLEOTIDE SEQUENCE [LARGE SCALE GENOMIC DNA]</scope>
    <source>
        <strain evidence="4">cv. SF193</strain>
        <tissue evidence="2">Leaves</tissue>
    </source>
</reference>
<evidence type="ECO:0000313" key="3">
    <source>
        <dbReference type="EMBL" id="OTG06255.1"/>
    </source>
</evidence>
<accession>A0A251T563</accession>
<sequence>MPVLLLSVNTVSFFYCFPFLFLTTYPIFPCFDFRLLDFLHNSKSHSLTPHTLSIIKTTPVTTIHSSKSLSNSHSFSSVFSHHLLSFVPDLAPYVLVITSELLIPGA</sequence>
<dbReference type="AlphaFoldDB" id="A0A251T563"/>
<dbReference type="InParanoid" id="A0A251T563"/>
<keyword evidence="4" id="KW-1185">Reference proteome</keyword>
<name>A0A251T563_HELAN</name>
<feature type="transmembrane region" description="Helical" evidence="1">
    <location>
        <begin position="12"/>
        <end position="36"/>
    </location>
</feature>
<protein>
    <submittedName>
        <fullName evidence="3">Uncharacterized protein</fullName>
    </submittedName>
</protein>
<dbReference type="Proteomes" id="UP000215914">
    <property type="component" value="Chromosome 12"/>
</dbReference>
<dbReference type="Gramene" id="mRNA:HanXRQr2_Chr12g0562591">
    <property type="protein sequence ID" value="mRNA:HanXRQr2_Chr12g0562591"/>
    <property type="gene ID" value="HanXRQr2_Chr12g0562591"/>
</dbReference>